<reference evidence="1" key="1">
    <citation type="journal article" date="2023" name="bioRxiv">
        <title>Improved chromosome-level genome assembly for marigold (Tagetes erecta).</title>
        <authorList>
            <person name="Jiang F."/>
            <person name="Yuan L."/>
            <person name="Wang S."/>
            <person name="Wang H."/>
            <person name="Xu D."/>
            <person name="Wang A."/>
            <person name="Fan W."/>
        </authorList>
    </citation>
    <scope>NUCLEOTIDE SEQUENCE</scope>
    <source>
        <strain evidence="1">WSJ</strain>
        <tissue evidence="1">Leaf</tissue>
    </source>
</reference>
<keyword evidence="2" id="KW-1185">Reference proteome</keyword>
<dbReference type="EMBL" id="JAUHHV010000001">
    <property type="protein sequence ID" value="KAK1440900.1"/>
    <property type="molecule type" value="Genomic_DNA"/>
</dbReference>
<organism evidence="1 2">
    <name type="scientific">Tagetes erecta</name>
    <name type="common">African marigold</name>
    <dbReference type="NCBI Taxonomy" id="13708"/>
    <lineage>
        <taxon>Eukaryota</taxon>
        <taxon>Viridiplantae</taxon>
        <taxon>Streptophyta</taxon>
        <taxon>Embryophyta</taxon>
        <taxon>Tracheophyta</taxon>
        <taxon>Spermatophyta</taxon>
        <taxon>Magnoliopsida</taxon>
        <taxon>eudicotyledons</taxon>
        <taxon>Gunneridae</taxon>
        <taxon>Pentapetalae</taxon>
        <taxon>asterids</taxon>
        <taxon>campanulids</taxon>
        <taxon>Asterales</taxon>
        <taxon>Asteraceae</taxon>
        <taxon>Asteroideae</taxon>
        <taxon>Heliantheae alliance</taxon>
        <taxon>Tageteae</taxon>
        <taxon>Tagetes</taxon>
    </lineage>
</organism>
<accession>A0AAD8LE64</accession>
<dbReference type="Proteomes" id="UP001229421">
    <property type="component" value="Unassembled WGS sequence"/>
</dbReference>
<name>A0AAD8LE64_TARER</name>
<evidence type="ECO:0000313" key="2">
    <source>
        <dbReference type="Proteomes" id="UP001229421"/>
    </source>
</evidence>
<proteinExistence type="predicted"/>
<evidence type="ECO:0000313" key="1">
    <source>
        <dbReference type="EMBL" id="KAK1440900.1"/>
    </source>
</evidence>
<gene>
    <name evidence="1" type="ORF">QVD17_06733</name>
</gene>
<dbReference type="AlphaFoldDB" id="A0AAD8LE64"/>
<protein>
    <submittedName>
        <fullName evidence="1">Uncharacterized protein</fullName>
    </submittedName>
</protein>
<comment type="caution">
    <text evidence="1">The sequence shown here is derived from an EMBL/GenBank/DDBJ whole genome shotgun (WGS) entry which is preliminary data.</text>
</comment>
<sequence length="70" mass="8239">MRTKHLLHNSTLIQSARNRVSFTYVKLLHCKILHRMYHLRLPQAVIPVKTPVLFPAPSCFISTSRTRERK</sequence>